<evidence type="ECO:0000313" key="3">
    <source>
        <dbReference type="EMBL" id="OBA27020.1"/>
    </source>
</evidence>
<keyword evidence="4" id="KW-1185">Reference proteome</keyword>
<evidence type="ECO:0000313" key="4">
    <source>
        <dbReference type="Proteomes" id="UP000092321"/>
    </source>
</evidence>
<dbReference type="GO" id="GO:0000056">
    <property type="term" value="P:ribosomal small subunit export from nucleus"/>
    <property type="evidence" value="ECO:0007669"/>
    <property type="project" value="TreeGrafter"/>
</dbReference>
<dbReference type="AlphaFoldDB" id="A0A1B7TE83"/>
<feature type="compositionally biased region" description="Basic and acidic residues" evidence="2">
    <location>
        <begin position="464"/>
        <end position="474"/>
    </location>
</feature>
<dbReference type="InterPro" id="IPR007307">
    <property type="entry name" value="Ltv1"/>
</dbReference>
<evidence type="ECO:0000256" key="1">
    <source>
        <dbReference type="ARBA" id="ARBA00009078"/>
    </source>
</evidence>
<feature type="region of interest" description="Disordered" evidence="2">
    <location>
        <begin position="297"/>
        <end position="357"/>
    </location>
</feature>
<dbReference type="GO" id="GO:0005634">
    <property type="term" value="C:nucleus"/>
    <property type="evidence" value="ECO:0007669"/>
    <property type="project" value="TreeGrafter"/>
</dbReference>
<evidence type="ECO:0000256" key="2">
    <source>
        <dbReference type="SAM" id="MobiDB-lite"/>
    </source>
</evidence>
<protein>
    <submittedName>
        <fullName evidence="3">Low temperature viability protein</fullName>
    </submittedName>
</protein>
<comment type="caution">
    <text evidence="3">The sequence shown here is derived from an EMBL/GenBank/DDBJ whole genome shotgun (WGS) entry which is preliminary data.</text>
</comment>
<proteinExistence type="inferred from homology"/>
<dbReference type="Pfam" id="PF04180">
    <property type="entry name" value="LTV"/>
    <property type="match status" value="1"/>
</dbReference>
<sequence length="482" mass="55797">MGRKDNYGKSERFELVPRPMSDPLYYDDTAPKFVLMPIPLKTKQMKRQQNMDMMIGDILTVNEEPPNGSAADYGIKFDEKEYNYMQHLKPMGQDPDAVFIPAPEPAISSKKREENLESLFGNLLLKENKNEQPNFQFGRATDQYLEKQVDILDSIKGFKPDMDPRLKEVLTALDDEAYVVNQDVNIDKSVRDKLEKNEIDLDVIGDEDEDDFFNQLLQGGEGNGDEEVGDEVDEDNWDLDEFDDQYYDDENFNEEDFQEEEIIKKEIVNNTDPFNIENIAKLNEISWGRDMRTMKKNQKEFGEEENEEDINSMNNFDELEDGDDDEENDAFGELPTFNNTNKTGNNSRKQRRKKGALSDISGFSMSSSAIPRTEIMTILDDKFDKVIGGYENYEEDQYDDDYEEFDMNNEREDLDDLLDDFLDNYELSEGGRKLTKKSTTADRIQLAADVASKNNKHSIRRLKEKGLIADDNQKSKKKSNAW</sequence>
<dbReference type="PANTHER" id="PTHR21531">
    <property type="entry name" value="LOW-TEMPERATURE VIABILITY PROTEIN LTV1-RELATED"/>
    <property type="match status" value="1"/>
</dbReference>
<comment type="similarity">
    <text evidence="1">Belongs to the LTV1 family.</text>
</comment>
<dbReference type="GO" id="GO:0030688">
    <property type="term" value="C:preribosome, small subunit precursor"/>
    <property type="evidence" value="ECO:0007669"/>
    <property type="project" value="TreeGrafter"/>
</dbReference>
<accession>A0A1B7TE83</accession>
<feature type="compositionally biased region" description="Polar residues" evidence="2">
    <location>
        <begin position="336"/>
        <end position="347"/>
    </location>
</feature>
<dbReference type="PANTHER" id="PTHR21531:SF0">
    <property type="entry name" value="PROTEIN LTV1 HOMOLOG"/>
    <property type="match status" value="1"/>
</dbReference>
<gene>
    <name evidence="3" type="ORF">HANVADRAFT_24062</name>
</gene>
<dbReference type="GO" id="GO:0005829">
    <property type="term" value="C:cytosol"/>
    <property type="evidence" value="ECO:0007669"/>
    <property type="project" value="TreeGrafter"/>
</dbReference>
<dbReference type="GO" id="GO:0042274">
    <property type="term" value="P:ribosomal small subunit biogenesis"/>
    <property type="evidence" value="ECO:0007669"/>
    <property type="project" value="InterPro"/>
</dbReference>
<name>A0A1B7TE83_9ASCO</name>
<dbReference type="EMBL" id="LXPE01000011">
    <property type="protein sequence ID" value="OBA27020.1"/>
    <property type="molecule type" value="Genomic_DNA"/>
</dbReference>
<organism evidence="3 4">
    <name type="scientific">Hanseniaspora valbyensis NRRL Y-1626</name>
    <dbReference type="NCBI Taxonomy" id="766949"/>
    <lineage>
        <taxon>Eukaryota</taxon>
        <taxon>Fungi</taxon>
        <taxon>Dikarya</taxon>
        <taxon>Ascomycota</taxon>
        <taxon>Saccharomycotina</taxon>
        <taxon>Saccharomycetes</taxon>
        <taxon>Saccharomycodales</taxon>
        <taxon>Saccharomycodaceae</taxon>
        <taxon>Hanseniaspora</taxon>
    </lineage>
</organism>
<feature type="compositionally biased region" description="Acidic residues" evidence="2">
    <location>
        <begin position="317"/>
        <end position="330"/>
    </location>
</feature>
<reference evidence="4" key="1">
    <citation type="journal article" date="2016" name="Proc. Natl. Acad. Sci. U.S.A.">
        <title>Comparative genomics of biotechnologically important yeasts.</title>
        <authorList>
            <person name="Riley R."/>
            <person name="Haridas S."/>
            <person name="Wolfe K.H."/>
            <person name="Lopes M.R."/>
            <person name="Hittinger C.T."/>
            <person name="Goeker M."/>
            <person name="Salamov A.A."/>
            <person name="Wisecaver J.H."/>
            <person name="Long T.M."/>
            <person name="Calvey C.H."/>
            <person name="Aerts A.L."/>
            <person name="Barry K.W."/>
            <person name="Choi C."/>
            <person name="Clum A."/>
            <person name="Coughlan A.Y."/>
            <person name="Deshpande S."/>
            <person name="Douglass A.P."/>
            <person name="Hanson S.J."/>
            <person name="Klenk H.-P."/>
            <person name="LaButti K.M."/>
            <person name="Lapidus A."/>
            <person name="Lindquist E.A."/>
            <person name="Lipzen A.M."/>
            <person name="Meier-Kolthoff J.P."/>
            <person name="Ohm R.A."/>
            <person name="Otillar R.P."/>
            <person name="Pangilinan J.L."/>
            <person name="Peng Y."/>
            <person name="Rokas A."/>
            <person name="Rosa C.A."/>
            <person name="Scheuner C."/>
            <person name="Sibirny A.A."/>
            <person name="Slot J.C."/>
            <person name="Stielow J.B."/>
            <person name="Sun H."/>
            <person name="Kurtzman C.P."/>
            <person name="Blackwell M."/>
            <person name="Grigoriev I.V."/>
            <person name="Jeffries T.W."/>
        </authorList>
    </citation>
    <scope>NUCLEOTIDE SEQUENCE [LARGE SCALE GENOMIC DNA]</scope>
    <source>
        <strain evidence="4">NRRL Y-1626</strain>
    </source>
</reference>
<dbReference type="Proteomes" id="UP000092321">
    <property type="component" value="Unassembled WGS sequence"/>
</dbReference>
<dbReference type="OrthoDB" id="5852896at2759"/>
<feature type="region of interest" description="Disordered" evidence="2">
    <location>
        <begin position="462"/>
        <end position="482"/>
    </location>
</feature>